<accession>A0ABR1ZIT4</accession>
<comment type="caution">
    <text evidence="1">The sequence shown here is derived from an EMBL/GenBank/DDBJ whole genome shotgun (WGS) entry which is preliminary data.</text>
</comment>
<protein>
    <submittedName>
        <fullName evidence="1">Uncharacterized protein</fullName>
    </submittedName>
</protein>
<gene>
    <name evidence="1" type="ORF">V6N11_018587</name>
</gene>
<evidence type="ECO:0000313" key="1">
    <source>
        <dbReference type="EMBL" id="KAK8480465.1"/>
    </source>
</evidence>
<proteinExistence type="predicted"/>
<evidence type="ECO:0000313" key="2">
    <source>
        <dbReference type="Proteomes" id="UP001396334"/>
    </source>
</evidence>
<keyword evidence="2" id="KW-1185">Reference proteome</keyword>
<organism evidence="1 2">
    <name type="scientific">Hibiscus sabdariffa</name>
    <name type="common">roselle</name>
    <dbReference type="NCBI Taxonomy" id="183260"/>
    <lineage>
        <taxon>Eukaryota</taxon>
        <taxon>Viridiplantae</taxon>
        <taxon>Streptophyta</taxon>
        <taxon>Embryophyta</taxon>
        <taxon>Tracheophyta</taxon>
        <taxon>Spermatophyta</taxon>
        <taxon>Magnoliopsida</taxon>
        <taxon>eudicotyledons</taxon>
        <taxon>Gunneridae</taxon>
        <taxon>Pentapetalae</taxon>
        <taxon>rosids</taxon>
        <taxon>malvids</taxon>
        <taxon>Malvales</taxon>
        <taxon>Malvaceae</taxon>
        <taxon>Malvoideae</taxon>
        <taxon>Hibiscus</taxon>
    </lineage>
</organism>
<reference evidence="1 2" key="1">
    <citation type="journal article" date="2024" name="G3 (Bethesda)">
        <title>Genome assembly of Hibiscus sabdariffa L. provides insights into metabolisms of medicinal natural products.</title>
        <authorList>
            <person name="Kim T."/>
        </authorList>
    </citation>
    <scope>NUCLEOTIDE SEQUENCE [LARGE SCALE GENOMIC DNA]</scope>
    <source>
        <strain evidence="1">TK-2024</strain>
        <tissue evidence="1">Old leaves</tissue>
    </source>
</reference>
<dbReference type="Proteomes" id="UP001396334">
    <property type="component" value="Unassembled WGS sequence"/>
</dbReference>
<dbReference type="EMBL" id="JBBPBN010001029">
    <property type="protein sequence ID" value="KAK8480465.1"/>
    <property type="molecule type" value="Genomic_DNA"/>
</dbReference>
<sequence length="95" mass="10780">MRQVPVRRVTAAKAIVEAVIAVIVGITPQARLQWLCRKRDASRLFWNMCQHPSKDAVTYTTIITAYCTIDNIVKAADLVYAKLEVWMLPALFCRS</sequence>
<name>A0ABR1ZIT4_9ROSI</name>